<evidence type="ECO:0000313" key="8">
    <source>
        <dbReference type="Proteomes" id="UP000233565"/>
    </source>
</evidence>
<dbReference type="SUPFAM" id="SSF46689">
    <property type="entry name" value="Homeodomain-like"/>
    <property type="match status" value="1"/>
</dbReference>
<evidence type="ECO:0000256" key="2">
    <source>
        <dbReference type="PROSITE-ProRule" id="PRU00335"/>
    </source>
</evidence>
<gene>
    <name evidence="5" type="ORF">CXG46_20440</name>
    <name evidence="6" type="ORF">SAMN05192575_101817</name>
</gene>
<keyword evidence="1 2" id="KW-0238">DNA-binding</keyword>
<dbReference type="Pfam" id="PF17926">
    <property type="entry name" value="TetR_C_21"/>
    <property type="match status" value="1"/>
</dbReference>
<organism evidence="6 7">
    <name type="scientific">Nocardioides alpinus</name>
    <dbReference type="NCBI Taxonomy" id="748909"/>
    <lineage>
        <taxon>Bacteria</taxon>
        <taxon>Bacillati</taxon>
        <taxon>Actinomycetota</taxon>
        <taxon>Actinomycetes</taxon>
        <taxon>Propionibacteriales</taxon>
        <taxon>Nocardioidaceae</taxon>
        <taxon>Nocardioides</taxon>
    </lineage>
</organism>
<feature type="domain" description="HTH tetR-type" evidence="4">
    <location>
        <begin position="7"/>
        <end position="67"/>
    </location>
</feature>
<protein>
    <submittedName>
        <fullName evidence="5">TetR/AcrR family transcriptional regulator</fullName>
    </submittedName>
    <submittedName>
        <fullName evidence="6">Transcriptional regulator, TetR family</fullName>
    </submittedName>
</protein>
<dbReference type="InterPro" id="IPR041467">
    <property type="entry name" value="Sco4008_C"/>
</dbReference>
<dbReference type="InterPro" id="IPR001647">
    <property type="entry name" value="HTH_TetR"/>
</dbReference>
<proteinExistence type="predicted"/>
<dbReference type="InterPro" id="IPR036271">
    <property type="entry name" value="Tet_transcr_reg_TetR-rel_C_sf"/>
</dbReference>
<dbReference type="STRING" id="748909.SAMN05192575_101817"/>
<name>A0A1I0WA34_9ACTN</name>
<keyword evidence="8" id="KW-1185">Reference proteome</keyword>
<evidence type="ECO:0000313" key="6">
    <source>
        <dbReference type="EMBL" id="SFA85207.1"/>
    </source>
</evidence>
<evidence type="ECO:0000256" key="3">
    <source>
        <dbReference type="SAM" id="MobiDB-lite"/>
    </source>
</evidence>
<dbReference type="InterPro" id="IPR050109">
    <property type="entry name" value="HTH-type_TetR-like_transc_reg"/>
</dbReference>
<feature type="region of interest" description="Disordered" evidence="3">
    <location>
        <begin position="162"/>
        <end position="190"/>
    </location>
</feature>
<dbReference type="GO" id="GO:0003677">
    <property type="term" value="F:DNA binding"/>
    <property type="evidence" value="ECO:0007669"/>
    <property type="project" value="UniProtKB-UniRule"/>
</dbReference>
<dbReference type="OrthoDB" id="4726108at2"/>
<dbReference type="PROSITE" id="PS50977">
    <property type="entry name" value="HTH_TETR_2"/>
    <property type="match status" value="1"/>
</dbReference>
<dbReference type="SUPFAM" id="SSF48498">
    <property type="entry name" value="Tetracyclin repressor-like, C-terminal domain"/>
    <property type="match status" value="1"/>
</dbReference>
<dbReference type="PANTHER" id="PTHR30328:SF54">
    <property type="entry name" value="HTH-TYPE TRANSCRIPTIONAL REPRESSOR SCO4008"/>
    <property type="match status" value="1"/>
</dbReference>
<dbReference type="AlphaFoldDB" id="A0A1I0WA34"/>
<sequence length="190" mass="20567">MAPRDAEATRRRLLDAAAAEFAEFGIAGARVDRIAAAARTNKAQIYHYFGSKDGLFGAVLAGLMHDVVEADPFDADDLPESMGRIFDQFEDDPSLARLATWYRLERSDDDPPNAAILGANATKVAAIRAAQRDGRVTDAFAADVLLGLLLSLATTWASLPPEYTPTARNNTRPKRRAAVVDAARRLVSPE</sequence>
<dbReference type="Pfam" id="PF00440">
    <property type="entry name" value="TetR_N"/>
    <property type="match status" value="1"/>
</dbReference>
<reference evidence="5 8" key="2">
    <citation type="submission" date="2017-12" db="EMBL/GenBank/DDBJ databases">
        <title>Pharmacopeia of the Arctic Ocean.</title>
        <authorList>
            <person name="Collins E."/>
            <person name="Ducluzeau A.-L."/>
        </authorList>
    </citation>
    <scope>NUCLEOTIDE SEQUENCE [LARGE SCALE GENOMIC DNA]</scope>
    <source>
        <strain evidence="5 8">DSM 23325</strain>
    </source>
</reference>
<evidence type="ECO:0000259" key="4">
    <source>
        <dbReference type="PROSITE" id="PS50977"/>
    </source>
</evidence>
<dbReference type="RefSeq" id="WP_091194609.1">
    <property type="nucleotide sequence ID" value="NZ_FOKC01000001.1"/>
</dbReference>
<dbReference type="GO" id="GO:0006355">
    <property type="term" value="P:regulation of DNA-templated transcription"/>
    <property type="evidence" value="ECO:0007669"/>
    <property type="project" value="UniProtKB-ARBA"/>
</dbReference>
<accession>A0A1I0WA34</accession>
<dbReference type="Proteomes" id="UP000199113">
    <property type="component" value="Unassembled WGS sequence"/>
</dbReference>
<dbReference type="EMBL" id="PJBV01000035">
    <property type="protein sequence ID" value="PKH37775.1"/>
    <property type="molecule type" value="Genomic_DNA"/>
</dbReference>
<evidence type="ECO:0000313" key="7">
    <source>
        <dbReference type="Proteomes" id="UP000199113"/>
    </source>
</evidence>
<dbReference type="PANTHER" id="PTHR30328">
    <property type="entry name" value="TRANSCRIPTIONAL REPRESSOR"/>
    <property type="match status" value="1"/>
</dbReference>
<dbReference type="PRINTS" id="PR00455">
    <property type="entry name" value="HTHTETR"/>
</dbReference>
<dbReference type="EMBL" id="FOKC01000001">
    <property type="protein sequence ID" value="SFA85207.1"/>
    <property type="molecule type" value="Genomic_DNA"/>
</dbReference>
<feature type="DNA-binding region" description="H-T-H motif" evidence="2">
    <location>
        <begin position="30"/>
        <end position="49"/>
    </location>
</feature>
<evidence type="ECO:0000313" key="5">
    <source>
        <dbReference type="EMBL" id="PKH37775.1"/>
    </source>
</evidence>
<evidence type="ECO:0000256" key="1">
    <source>
        <dbReference type="ARBA" id="ARBA00023125"/>
    </source>
</evidence>
<dbReference type="Proteomes" id="UP000233565">
    <property type="component" value="Unassembled WGS sequence"/>
</dbReference>
<dbReference type="Gene3D" id="1.10.357.10">
    <property type="entry name" value="Tetracycline Repressor, domain 2"/>
    <property type="match status" value="1"/>
</dbReference>
<dbReference type="InterPro" id="IPR009057">
    <property type="entry name" value="Homeodomain-like_sf"/>
</dbReference>
<reference evidence="6" key="1">
    <citation type="submission" date="2016-10" db="EMBL/GenBank/DDBJ databases">
        <authorList>
            <person name="de Groot N.N."/>
        </authorList>
    </citation>
    <scope>NUCLEOTIDE SEQUENCE [LARGE SCALE GENOMIC DNA]</scope>
    <source>
        <strain evidence="6">CGMCC 1.10697</strain>
    </source>
</reference>